<dbReference type="GO" id="GO:0016829">
    <property type="term" value="F:lyase activity"/>
    <property type="evidence" value="ECO:0007669"/>
    <property type="project" value="InterPro"/>
</dbReference>
<comment type="caution">
    <text evidence="2">The sequence shown here is derived from an EMBL/GenBank/DDBJ whole genome shotgun (WGS) entry which is preliminary data.</text>
</comment>
<dbReference type="Pfam" id="PF19305">
    <property type="entry name" value="MmgE_PrpD_C"/>
    <property type="match status" value="1"/>
</dbReference>
<feature type="domain" description="MmgE/PrpD C-terminal" evidence="1">
    <location>
        <begin position="11"/>
        <end position="129"/>
    </location>
</feature>
<dbReference type="InterPro" id="IPR042188">
    <property type="entry name" value="MmgE/PrpD_sf_2"/>
</dbReference>
<reference evidence="2" key="1">
    <citation type="submission" date="2019-08" db="EMBL/GenBank/DDBJ databases">
        <authorList>
            <person name="Kucharzyk K."/>
            <person name="Murdoch R.W."/>
            <person name="Higgins S."/>
            <person name="Loffler F."/>
        </authorList>
    </citation>
    <scope>NUCLEOTIDE SEQUENCE</scope>
</reference>
<dbReference type="Gene3D" id="3.30.1330.120">
    <property type="entry name" value="2-methylcitrate dehydratase PrpD"/>
    <property type="match status" value="1"/>
</dbReference>
<sequence>MQPLWLLRKIDHVTDAQFSVAHGLSLGAHRIPPGKSWQSEEVVFNPSILSLMDKVTFDVHPDYEKLLTGNAASRPARIEIKARGQVFVGEARYPRGSPSPDPSTTLSTDELIDKYRDNAQGVISASQIDASLRLLTQLESVDDFSEVMSVLRVGQPKVATKPTAVAA</sequence>
<gene>
    <name evidence="2" type="ORF">SDC9_81957</name>
</gene>
<dbReference type="EMBL" id="VSSQ01007264">
    <property type="protein sequence ID" value="MPM35366.1"/>
    <property type="molecule type" value="Genomic_DNA"/>
</dbReference>
<organism evidence="2">
    <name type="scientific">bioreactor metagenome</name>
    <dbReference type="NCBI Taxonomy" id="1076179"/>
    <lineage>
        <taxon>unclassified sequences</taxon>
        <taxon>metagenomes</taxon>
        <taxon>ecological metagenomes</taxon>
    </lineage>
</organism>
<dbReference type="InterPro" id="IPR045337">
    <property type="entry name" value="MmgE_PrpD_C"/>
</dbReference>
<protein>
    <recommendedName>
        <fullName evidence="1">MmgE/PrpD C-terminal domain-containing protein</fullName>
    </recommendedName>
</protein>
<evidence type="ECO:0000259" key="1">
    <source>
        <dbReference type="Pfam" id="PF19305"/>
    </source>
</evidence>
<evidence type="ECO:0000313" key="2">
    <source>
        <dbReference type="EMBL" id="MPM35366.1"/>
    </source>
</evidence>
<accession>A0A644Z3D6</accession>
<dbReference type="InterPro" id="IPR036148">
    <property type="entry name" value="MmgE/PrpD_sf"/>
</dbReference>
<dbReference type="SUPFAM" id="SSF103378">
    <property type="entry name" value="2-methylcitrate dehydratase PrpD"/>
    <property type="match status" value="1"/>
</dbReference>
<dbReference type="AlphaFoldDB" id="A0A644Z3D6"/>
<name>A0A644Z3D6_9ZZZZ</name>
<proteinExistence type="predicted"/>